<name>A0A382RR25_9ZZZZ</name>
<gene>
    <name evidence="1" type="ORF">METZ01_LOCUS352764</name>
</gene>
<protein>
    <submittedName>
        <fullName evidence="1">Uncharacterized protein</fullName>
    </submittedName>
</protein>
<evidence type="ECO:0000313" key="1">
    <source>
        <dbReference type="EMBL" id="SVC99910.1"/>
    </source>
</evidence>
<reference evidence="1" key="1">
    <citation type="submission" date="2018-05" db="EMBL/GenBank/DDBJ databases">
        <authorList>
            <person name="Lanie J.A."/>
            <person name="Ng W.-L."/>
            <person name="Kazmierczak K.M."/>
            <person name="Andrzejewski T.M."/>
            <person name="Davidsen T.M."/>
            <person name="Wayne K.J."/>
            <person name="Tettelin H."/>
            <person name="Glass J.I."/>
            <person name="Rusch D."/>
            <person name="Podicherti R."/>
            <person name="Tsui H.-C.T."/>
            <person name="Winkler M.E."/>
        </authorList>
    </citation>
    <scope>NUCLEOTIDE SEQUENCE</scope>
</reference>
<proteinExistence type="predicted"/>
<sequence length="62" mass="6568">MALASRGGTALPIWVYLGTSLSHIPSSGFPALRGPPVVLGPQKRWWSGNVWSLAHSLTLSAL</sequence>
<dbReference type="AlphaFoldDB" id="A0A382RR25"/>
<feature type="non-terminal residue" evidence="1">
    <location>
        <position position="62"/>
    </location>
</feature>
<dbReference type="EMBL" id="UINC01123434">
    <property type="protein sequence ID" value="SVC99910.1"/>
    <property type="molecule type" value="Genomic_DNA"/>
</dbReference>
<organism evidence="1">
    <name type="scientific">marine metagenome</name>
    <dbReference type="NCBI Taxonomy" id="408172"/>
    <lineage>
        <taxon>unclassified sequences</taxon>
        <taxon>metagenomes</taxon>
        <taxon>ecological metagenomes</taxon>
    </lineage>
</organism>
<accession>A0A382RR25</accession>